<dbReference type="SUPFAM" id="SSF52540">
    <property type="entry name" value="P-loop containing nucleoside triphosphate hydrolases"/>
    <property type="match status" value="2"/>
</dbReference>
<dbReference type="Gene3D" id="1.20.1560.10">
    <property type="entry name" value="ABC transporter type 1, transmembrane domain"/>
    <property type="match status" value="2"/>
</dbReference>
<accession>A0AA39GGL3</accession>
<feature type="transmembrane region" description="Helical" evidence="10">
    <location>
        <begin position="1105"/>
        <end position="1129"/>
    </location>
</feature>
<reference evidence="13" key="1">
    <citation type="submission" date="2022-10" db="EMBL/GenBank/DDBJ databases">
        <title>Determination and structural analysis of whole genome sequence of Sarocladium strictum F4-1.</title>
        <authorList>
            <person name="Hu L."/>
            <person name="Jiang Y."/>
        </authorList>
    </citation>
    <scope>NUCLEOTIDE SEQUENCE</scope>
    <source>
        <strain evidence="13">F4-1</strain>
    </source>
</reference>
<keyword evidence="14" id="KW-1185">Reference proteome</keyword>
<organism evidence="13 14">
    <name type="scientific">Sarocladium strictum</name>
    <name type="common">Black bundle disease fungus</name>
    <name type="synonym">Acremonium strictum</name>
    <dbReference type="NCBI Taxonomy" id="5046"/>
    <lineage>
        <taxon>Eukaryota</taxon>
        <taxon>Fungi</taxon>
        <taxon>Dikarya</taxon>
        <taxon>Ascomycota</taxon>
        <taxon>Pezizomycotina</taxon>
        <taxon>Sordariomycetes</taxon>
        <taxon>Hypocreomycetidae</taxon>
        <taxon>Hypocreales</taxon>
        <taxon>Sarocladiaceae</taxon>
        <taxon>Sarocladium</taxon>
    </lineage>
</organism>
<dbReference type="InterPro" id="IPR017871">
    <property type="entry name" value="ABC_transporter-like_CS"/>
</dbReference>
<feature type="transmembrane region" description="Helical" evidence="10">
    <location>
        <begin position="489"/>
        <end position="518"/>
    </location>
</feature>
<evidence type="ECO:0000256" key="3">
    <source>
        <dbReference type="ARBA" id="ARBA00022475"/>
    </source>
</evidence>
<feature type="transmembrane region" description="Helical" evidence="10">
    <location>
        <begin position="135"/>
        <end position="155"/>
    </location>
</feature>
<dbReference type="PROSITE" id="PS00211">
    <property type="entry name" value="ABC_TRANSPORTER_1"/>
    <property type="match status" value="2"/>
</dbReference>
<gene>
    <name evidence="13" type="ORF">NLU13_5283</name>
</gene>
<comment type="subcellular location">
    <subcellularLocation>
        <location evidence="1">Cell membrane</location>
        <topology evidence="1">Multi-pass membrane protein</topology>
    </subcellularLocation>
</comment>
<dbReference type="Proteomes" id="UP001175261">
    <property type="component" value="Unassembled WGS sequence"/>
</dbReference>
<evidence type="ECO:0000256" key="6">
    <source>
        <dbReference type="ARBA" id="ARBA00022840"/>
    </source>
</evidence>
<keyword evidence="2" id="KW-0813">Transport</keyword>
<dbReference type="SUPFAM" id="SSF90123">
    <property type="entry name" value="ABC transporter transmembrane region"/>
    <property type="match status" value="2"/>
</dbReference>
<feature type="domain" description="ABC transporter" evidence="11">
    <location>
        <begin position="1201"/>
        <end position="1479"/>
    </location>
</feature>
<feature type="transmembrane region" description="Helical" evidence="10">
    <location>
        <begin position="314"/>
        <end position="334"/>
    </location>
</feature>
<dbReference type="GO" id="GO:0005524">
    <property type="term" value="F:ATP binding"/>
    <property type="evidence" value="ECO:0007669"/>
    <property type="project" value="UniProtKB-KW"/>
</dbReference>
<feature type="transmembrane region" description="Helical" evidence="10">
    <location>
        <begin position="35"/>
        <end position="55"/>
    </location>
</feature>
<feature type="transmembrane region" description="Helical" evidence="10">
    <location>
        <begin position="887"/>
        <end position="912"/>
    </location>
</feature>
<comment type="caution">
    <text evidence="13">The sequence shown here is derived from an EMBL/GenBank/DDBJ whole genome shotgun (WGS) entry which is preliminary data.</text>
</comment>
<dbReference type="InterPro" id="IPR011527">
    <property type="entry name" value="ABC1_TM_dom"/>
</dbReference>
<dbReference type="PROSITE" id="PS50929">
    <property type="entry name" value="ABC_TM1F"/>
    <property type="match status" value="2"/>
</dbReference>
<evidence type="ECO:0000256" key="8">
    <source>
        <dbReference type="ARBA" id="ARBA00023136"/>
    </source>
</evidence>
<feature type="transmembrane region" description="Helical" evidence="10">
    <location>
        <begin position="530"/>
        <end position="554"/>
    </location>
</feature>
<evidence type="ECO:0000313" key="14">
    <source>
        <dbReference type="Proteomes" id="UP001175261"/>
    </source>
</evidence>
<keyword evidence="5" id="KW-0547">Nucleotide-binding</keyword>
<dbReference type="InterPro" id="IPR044726">
    <property type="entry name" value="ABCC_6TM_D2"/>
</dbReference>
<evidence type="ECO:0000256" key="10">
    <source>
        <dbReference type="SAM" id="Phobius"/>
    </source>
</evidence>
<dbReference type="EMBL" id="JAPDFR010000004">
    <property type="protein sequence ID" value="KAK0386970.1"/>
    <property type="molecule type" value="Genomic_DNA"/>
</dbReference>
<dbReference type="SMART" id="SM00382">
    <property type="entry name" value="AAA"/>
    <property type="match status" value="2"/>
</dbReference>
<name>A0AA39GGL3_SARSR</name>
<feature type="transmembrane region" description="Helical" evidence="10">
    <location>
        <begin position="104"/>
        <end position="123"/>
    </location>
</feature>
<dbReference type="CDD" id="cd18580">
    <property type="entry name" value="ABC_6TM_ABCC_D2"/>
    <property type="match status" value="1"/>
</dbReference>
<proteinExistence type="predicted"/>
<keyword evidence="3" id="KW-1003">Cell membrane</keyword>
<dbReference type="InterPro" id="IPR050173">
    <property type="entry name" value="ABC_transporter_C-like"/>
</dbReference>
<dbReference type="InterPro" id="IPR027417">
    <property type="entry name" value="P-loop_NTPase"/>
</dbReference>
<dbReference type="Pfam" id="PF00664">
    <property type="entry name" value="ABC_membrane"/>
    <property type="match status" value="1"/>
</dbReference>
<dbReference type="PANTHER" id="PTHR24223">
    <property type="entry name" value="ATP-BINDING CASSETTE SUB-FAMILY C"/>
    <property type="match status" value="1"/>
</dbReference>
<feature type="region of interest" description="Disordered" evidence="9">
    <location>
        <begin position="1331"/>
        <end position="1362"/>
    </location>
</feature>
<dbReference type="PROSITE" id="PS50893">
    <property type="entry name" value="ABC_TRANSPORTER_2"/>
    <property type="match status" value="2"/>
</dbReference>
<evidence type="ECO:0000313" key="13">
    <source>
        <dbReference type="EMBL" id="KAK0386970.1"/>
    </source>
</evidence>
<feature type="transmembrane region" description="Helical" evidence="10">
    <location>
        <begin position="960"/>
        <end position="985"/>
    </location>
</feature>
<feature type="domain" description="ABC transmembrane type-1" evidence="12">
    <location>
        <begin position="888"/>
        <end position="1164"/>
    </location>
</feature>
<dbReference type="InterPro" id="IPR003593">
    <property type="entry name" value="AAA+_ATPase"/>
</dbReference>
<evidence type="ECO:0000256" key="2">
    <source>
        <dbReference type="ARBA" id="ARBA00022448"/>
    </source>
</evidence>
<evidence type="ECO:0000256" key="7">
    <source>
        <dbReference type="ARBA" id="ARBA00022989"/>
    </source>
</evidence>
<feature type="transmembrane region" description="Helical" evidence="10">
    <location>
        <begin position="1005"/>
        <end position="1037"/>
    </location>
</feature>
<keyword evidence="6" id="KW-0067">ATP-binding</keyword>
<keyword evidence="8 10" id="KW-0472">Membrane</keyword>
<evidence type="ECO:0000259" key="12">
    <source>
        <dbReference type="PROSITE" id="PS50929"/>
    </source>
</evidence>
<feature type="transmembrane region" description="Helical" evidence="10">
    <location>
        <begin position="924"/>
        <end position="948"/>
    </location>
</feature>
<protein>
    <recommendedName>
        <fullName evidence="15">ABC transporter</fullName>
    </recommendedName>
</protein>
<sequence>MDTGSKASPQSVLYQDWRQGPGTKAHLSDSPRLEALMQALLSFGPSAWLLAGCFFRFLRFRTAESVSQPPNNGGLLKAAVAVFLCATEIASHRSHGQCEPANQVTALFLPLASLAAVLVLTLLKNSRDVGPSSLLAGYLVFSIFADAIQAGLLHVNEPSRTTQSFLSAGLVARLVLLTLETRSSKDSIGHATKNASPEDTSGFLSVLFFWWVNGFLRLGHSKALSPEDMPPLPKALDPARNREALEVEWQKRGTRTGRFTLVWAQLRCLRRLNVILVMPYALLVMLRCSQPFLVKRAIAFFTREWSGFEARNEAFRLFLMTFMLYGGIAICNGVSKRLLGQISCNTRMSLVGILYSHCLRSENDPATSSAVVSLASNDTETAANLGNVVHDTWSQVLELAVGTYLLADELGWVCVVPPLVAVFISQTVKAVTEDLGSWHVAYSQATQSRIAATKATLDAMKNVKMMGIVEDMESRIRSARAHEMKQYTLLYRLLTAFFVSGVGLHLFSPAITLVVYSIQAQLRGAASLDVSRAFTSIAIINVVTSPANTLLTILPEAMSVASSFERIQEYLLKPIWEDKRLFIGDEEADGDSGAQQSEKSINGLSTIAVRIDNVTIRPTGAPHPILRNIDTVWKKGDFIVVAGAVGTGKTTLAKALLGDLSPDVGAVHTSFKSAAYCSQTAWLPNTTIEKAIRGPSSTVEVSEDKWYQRVLRACDLIVDIQRMSQGDQTVLGSRGASLSGGQKQRVALARALYARRDFVILDDVFSALDSLTENHIISHVLGSRGLFKELGTTVVAITHSAKYLPLANHVVILDETGRIAEQGHWEQLATSNIRSMYFKDNREHVGLDARSIGEPNTTEPGTQHDPMARGRVDPYAYYIKAIGLSNFLLLIGSLFVYAAAAAAVPYCLQWMAERESGQIWLPTGAYLLLTTAAFGSVSTAVAVVFLIIAPQAGNVIHTQLLRTVMYAPLGYFTGTATGTTLNYFSSDISIIDRSLPFSLFQTCQAVFRLLAQAVLLGTLQPVITITMPLTISVVYLAQRFYLATSRQLQSLSLQAQGSVQESFLESLEGVATIRAFGWQDHFLQSTAGRLDMAWRPEYMLVSTKCWLDLVLDLLVMGLAVSVIGLGVMMKGTATGSQIGIGLNVVLQLNNYILRLIEAWAKLETAAAAVSRLRAFEREVPSEETTSLEEVPPATWPAEGNIELSHVSASYGPSVLALDDITFSIPAGTKVGIVGRTGSGKSSLLLTLLRLLDVKSPSAVRIDNVDLTDVPRNTTRSRIITVPQDPMLFSEDSLRQNLDLSSSGVSDDELVNALRRVGLWDLLEARAIDVVTSHEETSSDSEDDNEEKTHIPGGAEVGGGGDQPISKEQIFNVRMKSLPLSQGQQQLFSLARALLMRGSRGRVVLLDEATSNVDLATEKLMRQVIQDDFEAYTVITIAHRLDTIMGSDIVLVLDSGRLVEAGRPWELEKKEGGTMPSYGIAEHASDGPVRTAAAAPPPLNFLELPVDVLNLILSPLLTYSDPIPIFPDFRPLSHPVPSAVTILLIHPALLPIANHILYGNEFLIDLTTSSTSLNRGLLQDLSSSEDPRATLRKVRRLTVHLDKLRGFVTDIVGPLLQDMTQAGELRDLSIFISGRATLHREPLLNLPLQALLRCLADPDIACARLCVLRASQRNGWSEFHRVDSMASPSKAQQPWAELDWRAMIRIIDPDGKEVPAGTSIA</sequence>
<evidence type="ECO:0000256" key="9">
    <source>
        <dbReference type="SAM" id="MobiDB-lite"/>
    </source>
</evidence>
<dbReference type="Gene3D" id="3.40.50.300">
    <property type="entry name" value="P-loop containing nucleotide triphosphate hydrolases"/>
    <property type="match status" value="2"/>
</dbReference>
<feature type="domain" description="ABC transporter" evidence="11">
    <location>
        <begin position="609"/>
        <end position="841"/>
    </location>
</feature>
<dbReference type="GO" id="GO:0005886">
    <property type="term" value="C:plasma membrane"/>
    <property type="evidence" value="ECO:0007669"/>
    <property type="project" value="UniProtKB-SubCell"/>
</dbReference>
<keyword evidence="7 10" id="KW-1133">Transmembrane helix</keyword>
<dbReference type="GO" id="GO:0016887">
    <property type="term" value="F:ATP hydrolysis activity"/>
    <property type="evidence" value="ECO:0007669"/>
    <property type="project" value="InterPro"/>
</dbReference>
<evidence type="ECO:0000256" key="4">
    <source>
        <dbReference type="ARBA" id="ARBA00022692"/>
    </source>
</evidence>
<evidence type="ECO:0000259" key="11">
    <source>
        <dbReference type="PROSITE" id="PS50893"/>
    </source>
</evidence>
<evidence type="ECO:0000256" key="5">
    <source>
        <dbReference type="ARBA" id="ARBA00022741"/>
    </source>
</evidence>
<feature type="domain" description="ABC transmembrane type-1" evidence="12">
    <location>
        <begin position="290"/>
        <end position="559"/>
    </location>
</feature>
<dbReference type="GO" id="GO:0140359">
    <property type="term" value="F:ABC-type transporter activity"/>
    <property type="evidence" value="ECO:0007669"/>
    <property type="project" value="InterPro"/>
</dbReference>
<evidence type="ECO:0000256" key="1">
    <source>
        <dbReference type="ARBA" id="ARBA00004651"/>
    </source>
</evidence>
<dbReference type="InterPro" id="IPR003439">
    <property type="entry name" value="ABC_transporter-like_ATP-bd"/>
</dbReference>
<feature type="transmembrane region" description="Helical" evidence="10">
    <location>
        <begin position="274"/>
        <end position="294"/>
    </location>
</feature>
<dbReference type="Pfam" id="PF00005">
    <property type="entry name" value="ABC_tran"/>
    <property type="match status" value="2"/>
</dbReference>
<evidence type="ECO:0008006" key="15">
    <source>
        <dbReference type="Google" id="ProtNLM"/>
    </source>
</evidence>
<dbReference type="InterPro" id="IPR036640">
    <property type="entry name" value="ABC1_TM_sf"/>
</dbReference>
<keyword evidence="4 10" id="KW-0812">Transmembrane</keyword>
<dbReference type="PANTHER" id="PTHR24223:SF345">
    <property type="entry name" value="ABC MULTIDRUG TRANSPORTER (EUROFUNG)"/>
    <property type="match status" value="1"/>
</dbReference>